<dbReference type="AlphaFoldDB" id="A0A1E3QC63"/>
<dbReference type="Proteomes" id="UP000094385">
    <property type="component" value="Unassembled WGS sequence"/>
</dbReference>
<dbReference type="Pfam" id="PF13391">
    <property type="entry name" value="HNH_2"/>
    <property type="match status" value="1"/>
</dbReference>
<sequence>MFARDGEISPVGRAVDESAPEDVLDSFAGRIAKLEAAHIMPFMLSKHSTMQTLLSMFAGTNMESIIGGQSINSTSNIFCTDSITHLNFDEFVIGVEYLNGQYRLRKVEPRRARGPFMSQCQDGEEIIFGLGPQGYAIDLPDGELFNIHLAIANVLHASGAGEIINKVIQDEEDYNDGLVEDEAYASRILAFSLKMSLKRLQDVHSTESPLGGGGDSNTRQKGGVGILRVITLRWMHSCLKYNHFIPHY</sequence>
<protein>
    <recommendedName>
        <fullName evidence="1">HNH nuclease domain-containing protein</fullName>
    </recommendedName>
</protein>
<reference evidence="2 3" key="1">
    <citation type="journal article" date="2016" name="Proc. Natl. Acad. Sci. U.S.A.">
        <title>Comparative genomics of biotechnologically important yeasts.</title>
        <authorList>
            <person name="Riley R."/>
            <person name="Haridas S."/>
            <person name="Wolfe K.H."/>
            <person name="Lopes M.R."/>
            <person name="Hittinger C.T."/>
            <person name="Goeker M."/>
            <person name="Salamov A.A."/>
            <person name="Wisecaver J.H."/>
            <person name="Long T.M."/>
            <person name="Calvey C.H."/>
            <person name="Aerts A.L."/>
            <person name="Barry K.W."/>
            <person name="Choi C."/>
            <person name="Clum A."/>
            <person name="Coughlan A.Y."/>
            <person name="Deshpande S."/>
            <person name="Douglass A.P."/>
            <person name="Hanson S.J."/>
            <person name="Klenk H.-P."/>
            <person name="LaButti K.M."/>
            <person name="Lapidus A."/>
            <person name="Lindquist E.A."/>
            <person name="Lipzen A.M."/>
            <person name="Meier-Kolthoff J.P."/>
            <person name="Ohm R.A."/>
            <person name="Otillar R.P."/>
            <person name="Pangilinan J.L."/>
            <person name="Peng Y."/>
            <person name="Rokas A."/>
            <person name="Rosa C.A."/>
            <person name="Scheuner C."/>
            <person name="Sibirny A.A."/>
            <person name="Slot J.C."/>
            <person name="Stielow J.B."/>
            <person name="Sun H."/>
            <person name="Kurtzman C.P."/>
            <person name="Blackwell M."/>
            <person name="Grigoriev I.V."/>
            <person name="Jeffries T.W."/>
        </authorList>
    </citation>
    <scope>NUCLEOTIDE SEQUENCE [LARGE SCALE GENOMIC DNA]</scope>
    <source>
        <strain evidence="2 3">NRRL Y-11557</strain>
    </source>
</reference>
<name>A0A1E3QC63_LIPST</name>
<feature type="domain" description="HNH nuclease" evidence="1">
    <location>
        <begin position="34"/>
        <end position="96"/>
    </location>
</feature>
<evidence type="ECO:0000313" key="3">
    <source>
        <dbReference type="Proteomes" id="UP000094385"/>
    </source>
</evidence>
<dbReference type="EMBL" id="KV454291">
    <property type="protein sequence ID" value="ODQ75261.1"/>
    <property type="molecule type" value="Genomic_DNA"/>
</dbReference>
<organism evidence="2 3">
    <name type="scientific">Lipomyces starkeyi NRRL Y-11557</name>
    <dbReference type="NCBI Taxonomy" id="675824"/>
    <lineage>
        <taxon>Eukaryota</taxon>
        <taxon>Fungi</taxon>
        <taxon>Dikarya</taxon>
        <taxon>Ascomycota</taxon>
        <taxon>Saccharomycotina</taxon>
        <taxon>Lipomycetes</taxon>
        <taxon>Lipomycetales</taxon>
        <taxon>Lipomycetaceae</taxon>
        <taxon>Lipomyces</taxon>
    </lineage>
</organism>
<accession>A0A1E3QC63</accession>
<proteinExistence type="predicted"/>
<evidence type="ECO:0000259" key="1">
    <source>
        <dbReference type="Pfam" id="PF13391"/>
    </source>
</evidence>
<dbReference type="STRING" id="675824.A0A1E3QC63"/>
<gene>
    <name evidence="2" type="ORF">LIPSTDRAFT_242120</name>
</gene>
<dbReference type="OrthoDB" id="2104739at2759"/>
<keyword evidence="3" id="KW-1185">Reference proteome</keyword>
<dbReference type="InterPro" id="IPR003615">
    <property type="entry name" value="HNH_nuc"/>
</dbReference>
<evidence type="ECO:0000313" key="2">
    <source>
        <dbReference type="EMBL" id="ODQ75261.1"/>
    </source>
</evidence>